<evidence type="ECO:0000313" key="10">
    <source>
        <dbReference type="EMBL" id="WMN12452.1"/>
    </source>
</evidence>
<proteinExistence type="inferred from homology"/>
<dbReference type="Pfam" id="PF12704">
    <property type="entry name" value="MacB_PCD"/>
    <property type="match status" value="1"/>
</dbReference>
<feature type="domain" description="MacB-like periplasmic core" evidence="9">
    <location>
        <begin position="16"/>
        <end position="228"/>
    </location>
</feature>
<keyword evidence="11" id="KW-1185">Reference proteome</keyword>
<dbReference type="InterPro" id="IPR003838">
    <property type="entry name" value="ABC3_permease_C"/>
</dbReference>
<feature type="transmembrane region" description="Helical" evidence="7">
    <location>
        <begin position="20"/>
        <end position="41"/>
    </location>
</feature>
<dbReference type="PANTHER" id="PTHR30572">
    <property type="entry name" value="MEMBRANE COMPONENT OF TRANSPORTER-RELATED"/>
    <property type="match status" value="1"/>
</dbReference>
<evidence type="ECO:0000256" key="3">
    <source>
        <dbReference type="ARBA" id="ARBA00022692"/>
    </source>
</evidence>
<reference evidence="10 11" key="1">
    <citation type="submission" date="2023-08" db="EMBL/GenBank/DDBJ databases">
        <title>Comparative genomics and taxonomic characterization of three novel marine species of genus Marivirga.</title>
        <authorList>
            <person name="Muhammad N."/>
            <person name="Kim S.-G."/>
        </authorList>
    </citation>
    <scope>NUCLEOTIDE SEQUENCE [LARGE SCALE GENOMIC DNA]</scope>
    <source>
        <strain evidence="10 11">BDSF4-3</strain>
    </source>
</reference>
<sequence>MIQFILKGILRDKNRSLLPIIIVALGVTLTVFLSGYLAGVFQDIINQNARFDTGHVKIMSRSYADNKDQMPIDLALLDVDQLQEGLEKSYPEVEWVKRIRFGGLLDIADDNGNTKGQGPASVMAISLFSQESREAERLNIEQALVSGEIPGKNGEVLIAHDFSEKLNIEIGDEITYVGSTMYGSMAFQNFIVSGTVHFGTAGFDRGAVVMDISDAQTLLDMDNGATEILGYFESGQYNSEKAFEIANEFNQKQASSDDEFAPKMFSLEQQNNLGDMLAYSNYMSQIIVIILIFAMSVVLWNTGLLGGLRRYKEYGIRLALGESKGSIYRKSIIEAILIGGMGSIIGTILGLSATYYMQEVGVDISDLMPQSSMMIPSTLRAKMIPSQFYIGFIPGVCAMVLGNMLSGMGIYKRQTAHLFKELEV</sequence>
<feature type="transmembrane region" description="Helical" evidence="7">
    <location>
        <begin position="388"/>
        <end position="411"/>
    </location>
</feature>
<dbReference type="KEGG" id="msaa:QYS49_33625"/>
<dbReference type="InterPro" id="IPR050250">
    <property type="entry name" value="Macrolide_Exporter_MacB"/>
</dbReference>
<feature type="transmembrane region" description="Helical" evidence="7">
    <location>
        <begin position="332"/>
        <end position="357"/>
    </location>
</feature>
<dbReference type="GO" id="GO:0005886">
    <property type="term" value="C:plasma membrane"/>
    <property type="evidence" value="ECO:0007669"/>
    <property type="project" value="UniProtKB-SubCell"/>
</dbReference>
<evidence type="ECO:0000256" key="7">
    <source>
        <dbReference type="SAM" id="Phobius"/>
    </source>
</evidence>
<dbReference type="GO" id="GO:0022857">
    <property type="term" value="F:transmembrane transporter activity"/>
    <property type="evidence" value="ECO:0007669"/>
    <property type="project" value="TreeGrafter"/>
</dbReference>
<evidence type="ECO:0000259" key="8">
    <source>
        <dbReference type="Pfam" id="PF02687"/>
    </source>
</evidence>
<evidence type="ECO:0000256" key="2">
    <source>
        <dbReference type="ARBA" id="ARBA00022475"/>
    </source>
</evidence>
<dbReference type="PANTHER" id="PTHR30572:SF4">
    <property type="entry name" value="ABC TRANSPORTER PERMEASE YTRF"/>
    <property type="match status" value="1"/>
</dbReference>
<evidence type="ECO:0000256" key="4">
    <source>
        <dbReference type="ARBA" id="ARBA00022989"/>
    </source>
</evidence>
<name>A0AA51R9Q4_9BACT</name>
<accession>A0AA51R9Q4</accession>
<keyword evidence="4 7" id="KW-1133">Transmembrane helix</keyword>
<dbReference type="Proteomes" id="UP001230496">
    <property type="component" value="Chromosome"/>
</dbReference>
<evidence type="ECO:0000313" key="11">
    <source>
        <dbReference type="Proteomes" id="UP001230496"/>
    </source>
</evidence>
<evidence type="ECO:0000256" key="5">
    <source>
        <dbReference type="ARBA" id="ARBA00023136"/>
    </source>
</evidence>
<feature type="transmembrane region" description="Helical" evidence="7">
    <location>
        <begin position="286"/>
        <end position="308"/>
    </location>
</feature>
<dbReference type="AlphaFoldDB" id="A0AA51R9Q4"/>
<dbReference type="RefSeq" id="WP_308350562.1">
    <property type="nucleotide sequence ID" value="NZ_CP129971.1"/>
</dbReference>
<comment type="subcellular location">
    <subcellularLocation>
        <location evidence="1">Cell membrane</location>
        <topology evidence="1">Multi-pass membrane protein</topology>
    </subcellularLocation>
</comment>
<evidence type="ECO:0000256" key="6">
    <source>
        <dbReference type="ARBA" id="ARBA00038076"/>
    </source>
</evidence>
<keyword evidence="5 7" id="KW-0472">Membrane</keyword>
<dbReference type="InterPro" id="IPR025857">
    <property type="entry name" value="MacB_PCD"/>
</dbReference>
<keyword evidence="3 7" id="KW-0812">Transmembrane</keyword>
<protein>
    <submittedName>
        <fullName evidence="10">FtsX-like permease family protein</fullName>
    </submittedName>
</protein>
<dbReference type="EMBL" id="CP129971">
    <property type="protein sequence ID" value="WMN12452.1"/>
    <property type="molecule type" value="Genomic_DNA"/>
</dbReference>
<feature type="domain" description="ABC3 transporter permease C-terminal" evidence="8">
    <location>
        <begin position="286"/>
        <end position="413"/>
    </location>
</feature>
<gene>
    <name evidence="10" type="ORF">QYS49_33625</name>
</gene>
<evidence type="ECO:0000256" key="1">
    <source>
        <dbReference type="ARBA" id="ARBA00004651"/>
    </source>
</evidence>
<evidence type="ECO:0000259" key="9">
    <source>
        <dbReference type="Pfam" id="PF12704"/>
    </source>
</evidence>
<comment type="similarity">
    <text evidence="6">Belongs to the ABC-4 integral membrane protein family.</text>
</comment>
<organism evidence="10 11">
    <name type="scientific">Marivirga salinarum</name>
    <dbReference type="NCBI Taxonomy" id="3059078"/>
    <lineage>
        <taxon>Bacteria</taxon>
        <taxon>Pseudomonadati</taxon>
        <taxon>Bacteroidota</taxon>
        <taxon>Cytophagia</taxon>
        <taxon>Cytophagales</taxon>
        <taxon>Marivirgaceae</taxon>
        <taxon>Marivirga</taxon>
    </lineage>
</organism>
<keyword evidence="2" id="KW-1003">Cell membrane</keyword>
<dbReference type="Pfam" id="PF02687">
    <property type="entry name" value="FtsX"/>
    <property type="match status" value="1"/>
</dbReference>